<feature type="domain" description="Reverse transcriptase" evidence="1">
    <location>
        <begin position="1"/>
        <end position="119"/>
    </location>
</feature>
<dbReference type="OrthoDB" id="10056483at2759"/>
<dbReference type="Proteomes" id="UP000233556">
    <property type="component" value="Unassembled WGS sequence"/>
</dbReference>
<organism evidence="2 3">
    <name type="scientific">Limosa lapponica baueri</name>
    <dbReference type="NCBI Taxonomy" id="1758121"/>
    <lineage>
        <taxon>Eukaryota</taxon>
        <taxon>Metazoa</taxon>
        <taxon>Chordata</taxon>
        <taxon>Craniata</taxon>
        <taxon>Vertebrata</taxon>
        <taxon>Euteleostomi</taxon>
        <taxon>Archelosauria</taxon>
        <taxon>Archosauria</taxon>
        <taxon>Dinosauria</taxon>
        <taxon>Saurischia</taxon>
        <taxon>Theropoda</taxon>
        <taxon>Coelurosauria</taxon>
        <taxon>Aves</taxon>
        <taxon>Neognathae</taxon>
        <taxon>Neoaves</taxon>
        <taxon>Charadriiformes</taxon>
        <taxon>Scolopacidae</taxon>
        <taxon>Limosa</taxon>
    </lineage>
</organism>
<dbReference type="PANTHER" id="PTHR33332">
    <property type="entry name" value="REVERSE TRANSCRIPTASE DOMAIN-CONTAINING PROTEIN"/>
    <property type="match status" value="1"/>
</dbReference>
<reference evidence="3" key="2">
    <citation type="submission" date="2017-12" db="EMBL/GenBank/DDBJ databases">
        <title>Genome sequence of the Bar-tailed Godwit (Limosa lapponica baueri).</title>
        <authorList>
            <person name="Lima N.C.B."/>
            <person name="Parody-Merino A.M."/>
            <person name="Battley P.F."/>
            <person name="Fidler A.E."/>
            <person name="Prosdocimi F."/>
        </authorList>
    </citation>
    <scope>NUCLEOTIDE SEQUENCE [LARGE SCALE GENOMIC DNA]</scope>
</reference>
<dbReference type="PROSITE" id="PS50878">
    <property type="entry name" value="RT_POL"/>
    <property type="match status" value="1"/>
</dbReference>
<evidence type="ECO:0000259" key="1">
    <source>
        <dbReference type="PROSITE" id="PS50878"/>
    </source>
</evidence>
<accession>A0A2I0U6P3</accession>
<gene>
    <name evidence="2" type="ORF">llap_7975</name>
</gene>
<dbReference type="EMBL" id="KZ506084">
    <property type="protein sequence ID" value="PKU41726.1"/>
    <property type="molecule type" value="Genomic_DNA"/>
</dbReference>
<keyword evidence="3" id="KW-1185">Reference proteome</keyword>
<dbReference type="AlphaFoldDB" id="A0A2I0U6P3"/>
<dbReference type="InterPro" id="IPR000477">
    <property type="entry name" value="RT_dom"/>
</dbReference>
<proteinExistence type="predicted"/>
<name>A0A2I0U6P3_LIMLA</name>
<evidence type="ECO:0000313" key="2">
    <source>
        <dbReference type="EMBL" id="PKU41726.1"/>
    </source>
</evidence>
<evidence type="ECO:0000313" key="3">
    <source>
        <dbReference type="Proteomes" id="UP000233556"/>
    </source>
</evidence>
<sequence>MFISAFDKKINNSGVPQGSVLGPVLFNTFVSDMDSGIECTLSKFADDSKLCSAVNTLEGRDAIQRDLDRFEKWARANRMKFNQAKCKVLHMGHGKPRHKYRLGGEQIESSPEKDLGVMVNEAQHEPAMCAGSPESQLHPGLHQKKHCQQVEGGDSAPLLHSRDPLPGVLHPALESLAQEGHRCFGTSPADGHEDDQGAGAPLLQKQAERIGVVQPGEEKAPGRHYSSLLIPKVGLQERWGGTVYQGV</sequence>
<reference evidence="3" key="1">
    <citation type="submission" date="2017-11" db="EMBL/GenBank/DDBJ databases">
        <authorList>
            <person name="Lima N.C."/>
            <person name="Parody-Merino A.M."/>
            <person name="Battley P.F."/>
            <person name="Fidler A.E."/>
            <person name="Prosdocimi F."/>
        </authorList>
    </citation>
    <scope>NUCLEOTIDE SEQUENCE [LARGE SCALE GENOMIC DNA]</scope>
</reference>
<dbReference type="Pfam" id="PF00078">
    <property type="entry name" value="RVT_1"/>
    <property type="match status" value="1"/>
</dbReference>
<protein>
    <recommendedName>
        <fullName evidence="1">Reverse transcriptase domain-containing protein</fullName>
    </recommendedName>
</protein>